<keyword evidence="3" id="KW-1185">Reference proteome</keyword>
<protein>
    <recommendedName>
        <fullName evidence="1">Transposase (putative) YhgA-like domain-containing protein</fullName>
    </recommendedName>
</protein>
<organism evidence="2 3">
    <name type="scientific">Clostridium puniceum</name>
    <dbReference type="NCBI Taxonomy" id="29367"/>
    <lineage>
        <taxon>Bacteria</taxon>
        <taxon>Bacillati</taxon>
        <taxon>Bacillota</taxon>
        <taxon>Clostridia</taxon>
        <taxon>Eubacteriales</taxon>
        <taxon>Clostridiaceae</taxon>
        <taxon>Clostridium</taxon>
    </lineage>
</organism>
<reference evidence="2 3" key="1">
    <citation type="submission" date="2016-05" db="EMBL/GenBank/DDBJ databases">
        <title>Microbial solvent formation.</title>
        <authorList>
            <person name="Poehlein A."/>
            <person name="Montoya Solano J.D."/>
            <person name="Flitsch S."/>
            <person name="Krabben P."/>
            <person name="Duerre P."/>
            <person name="Daniel R."/>
        </authorList>
    </citation>
    <scope>NUCLEOTIDE SEQUENCE [LARGE SCALE GENOMIC DNA]</scope>
    <source>
        <strain evidence="2 3">DSM 2619</strain>
    </source>
</reference>
<proteinExistence type="predicted"/>
<dbReference type="Proteomes" id="UP000190890">
    <property type="component" value="Unassembled WGS sequence"/>
</dbReference>
<gene>
    <name evidence="2" type="ORF">CLPUN_17160</name>
</gene>
<evidence type="ECO:0000313" key="3">
    <source>
        <dbReference type="Proteomes" id="UP000190890"/>
    </source>
</evidence>
<dbReference type="PANTHER" id="PTHR34611">
    <property type="match status" value="1"/>
</dbReference>
<sequence length="331" mass="39044">MDDKEKYKKHMHHIHDKSYKDLYSKKEIAIDLFKTLSNASWVEHLKSEDLTLINKSYITSDYEETEADIVYKANINNNEVFFYILMEFQSSVDYRMPLRLLFYMCEILREHAVNAKHKKYDKNIKIPAVIPIVLYNGEEIWDVPREFRKMIYNEELFSNNILNFSYDVFDISNDEKFKKNKLIDIKNVTAAIFLLDQKMDALEFLERIKVIALYFNSLSDTEIKAIKNWIKNTVVDSLAESAIKILEAEKREVELMVARNAFILDEWKEKARKEGREEGREKGREEGEEIGEEKGIELTKKVFKLSNAGYTKSEIAKECNIQESKVNKILE</sequence>
<evidence type="ECO:0000259" key="1">
    <source>
        <dbReference type="Pfam" id="PF04754"/>
    </source>
</evidence>
<dbReference type="STRING" id="29367.CLPUN_17160"/>
<dbReference type="PANTHER" id="PTHR34611:SF2">
    <property type="entry name" value="INACTIVE RECOMBINATION-PROMOTING NUCLEASE-LIKE PROTEIN RPNE-RELATED"/>
    <property type="match status" value="1"/>
</dbReference>
<dbReference type="GO" id="GO:0006310">
    <property type="term" value="P:DNA recombination"/>
    <property type="evidence" value="ECO:0007669"/>
    <property type="project" value="TreeGrafter"/>
</dbReference>
<name>A0A1S8TMX0_9CLOT</name>
<dbReference type="InterPro" id="IPR051699">
    <property type="entry name" value="Rpn/YhgA-like_nuclease"/>
</dbReference>
<dbReference type="EMBL" id="LZZM01000113">
    <property type="protein sequence ID" value="OOM78989.1"/>
    <property type="molecule type" value="Genomic_DNA"/>
</dbReference>
<dbReference type="OrthoDB" id="1980949at2"/>
<dbReference type="RefSeq" id="WP_077846887.1">
    <property type="nucleotide sequence ID" value="NZ_LZZM01000113.1"/>
</dbReference>
<dbReference type="GO" id="GO:1990238">
    <property type="term" value="F:double-stranded DNA endonuclease activity"/>
    <property type="evidence" value="ECO:0007669"/>
    <property type="project" value="TreeGrafter"/>
</dbReference>
<dbReference type="AlphaFoldDB" id="A0A1S8TMX0"/>
<evidence type="ECO:0000313" key="2">
    <source>
        <dbReference type="EMBL" id="OOM78989.1"/>
    </source>
</evidence>
<feature type="domain" description="Transposase (putative) YhgA-like" evidence="1">
    <location>
        <begin position="15"/>
        <end position="192"/>
    </location>
</feature>
<comment type="caution">
    <text evidence="2">The sequence shown here is derived from an EMBL/GenBank/DDBJ whole genome shotgun (WGS) entry which is preliminary data.</text>
</comment>
<dbReference type="Pfam" id="PF04754">
    <property type="entry name" value="Transposase_31"/>
    <property type="match status" value="1"/>
</dbReference>
<dbReference type="InterPro" id="IPR006842">
    <property type="entry name" value="Transposase_31"/>
</dbReference>
<accession>A0A1S8TMX0</accession>